<feature type="transmembrane region" description="Helical" evidence="6">
    <location>
        <begin position="412"/>
        <end position="430"/>
    </location>
</feature>
<feature type="compositionally biased region" description="Low complexity" evidence="5">
    <location>
        <begin position="38"/>
        <end position="50"/>
    </location>
</feature>
<dbReference type="InterPro" id="IPR036259">
    <property type="entry name" value="MFS_trans_sf"/>
</dbReference>
<feature type="transmembrane region" description="Helical" evidence="6">
    <location>
        <begin position="371"/>
        <end position="392"/>
    </location>
</feature>
<accession>A0A1C1CS02</accession>
<feature type="transmembrane region" description="Helical" evidence="6">
    <location>
        <begin position="263"/>
        <end position="281"/>
    </location>
</feature>
<evidence type="ECO:0000256" key="4">
    <source>
        <dbReference type="ARBA" id="ARBA00023136"/>
    </source>
</evidence>
<feature type="transmembrane region" description="Helical" evidence="6">
    <location>
        <begin position="572"/>
        <end position="592"/>
    </location>
</feature>
<dbReference type="Pfam" id="PF07690">
    <property type="entry name" value="MFS_1"/>
    <property type="match status" value="1"/>
</dbReference>
<evidence type="ECO:0000256" key="1">
    <source>
        <dbReference type="ARBA" id="ARBA00004141"/>
    </source>
</evidence>
<feature type="compositionally biased region" description="Basic and acidic residues" evidence="5">
    <location>
        <begin position="13"/>
        <end position="23"/>
    </location>
</feature>
<dbReference type="Gene3D" id="1.20.1250.20">
    <property type="entry name" value="MFS general substrate transporter like domains"/>
    <property type="match status" value="1"/>
</dbReference>
<dbReference type="OrthoDB" id="10021397at2759"/>
<comment type="subcellular location">
    <subcellularLocation>
        <location evidence="1">Membrane</location>
        <topology evidence="1">Multi-pass membrane protein</topology>
    </subcellularLocation>
</comment>
<feature type="region of interest" description="Disordered" evidence="5">
    <location>
        <begin position="38"/>
        <end position="74"/>
    </location>
</feature>
<keyword evidence="9" id="KW-1185">Reference proteome</keyword>
<evidence type="ECO:0000313" key="8">
    <source>
        <dbReference type="EMBL" id="OCT51265.1"/>
    </source>
</evidence>
<dbReference type="PRINTS" id="PR01036">
    <property type="entry name" value="TCRTETB"/>
</dbReference>
<dbReference type="EMBL" id="LGRB01000009">
    <property type="protein sequence ID" value="OCT51265.1"/>
    <property type="molecule type" value="Genomic_DNA"/>
</dbReference>
<evidence type="ECO:0000259" key="7">
    <source>
        <dbReference type="PROSITE" id="PS50850"/>
    </source>
</evidence>
<feature type="transmembrane region" description="Helical" evidence="6">
    <location>
        <begin position="437"/>
        <end position="457"/>
    </location>
</feature>
<feature type="transmembrane region" description="Helical" evidence="6">
    <location>
        <begin position="196"/>
        <end position="218"/>
    </location>
</feature>
<protein>
    <submittedName>
        <fullName evidence="8">Putative HC-toxin efflux carrier TOXA</fullName>
    </submittedName>
</protein>
<feature type="transmembrane region" description="Helical" evidence="6">
    <location>
        <begin position="230"/>
        <end position="257"/>
    </location>
</feature>
<organism evidence="8 9">
    <name type="scientific">Cladophialophora carrionii</name>
    <dbReference type="NCBI Taxonomy" id="86049"/>
    <lineage>
        <taxon>Eukaryota</taxon>
        <taxon>Fungi</taxon>
        <taxon>Dikarya</taxon>
        <taxon>Ascomycota</taxon>
        <taxon>Pezizomycotina</taxon>
        <taxon>Eurotiomycetes</taxon>
        <taxon>Chaetothyriomycetidae</taxon>
        <taxon>Chaetothyriales</taxon>
        <taxon>Herpotrichiellaceae</taxon>
        <taxon>Cladophialophora</taxon>
    </lineage>
</organism>
<dbReference type="PANTHER" id="PTHR23501:SF49">
    <property type="entry name" value="MAJOR FACILITATOR SUPERFAMILY (MFS) PROFILE DOMAIN-CONTAINING PROTEIN"/>
    <property type="match status" value="1"/>
</dbReference>
<dbReference type="PROSITE" id="PS50850">
    <property type="entry name" value="MFS"/>
    <property type="match status" value="1"/>
</dbReference>
<feature type="domain" description="Major facilitator superfamily (MFS) profile" evidence="7">
    <location>
        <begin position="108"/>
        <end position="598"/>
    </location>
</feature>
<keyword evidence="2 6" id="KW-0812">Transmembrane</keyword>
<evidence type="ECO:0000256" key="6">
    <source>
        <dbReference type="SAM" id="Phobius"/>
    </source>
</evidence>
<dbReference type="VEuPathDB" id="FungiDB:G647_06817"/>
<gene>
    <name evidence="8" type="primary">TOXA</name>
    <name evidence="8" type="ORF">CLCR_08188</name>
</gene>
<keyword evidence="3 6" id="KW-1133">Transmembrane helix</keyword>
<feature type="transmembrane region" description="Helical" evidence="6">
    <location>
        <begin position="463"/>
        <end position="485"/>
    </location>
</feature>
<dbReference type="InterPro" id="IPR020846">
    <property type="entry name" value="MFS_dom"/>
</dbReference>
<reference evidence="9" key="1">
    <citation type="submission" date="2015-07" db="EMBL/GenBank/DDBJ databases">
        <authorList>
            <person name="Teixeira M.M."/>
            <person name="Souza R.C."/>
            <person name="Almeida L.G."/>
            <person name="Vicente V.A."/>
            <person name="de Hoog S."/>
            <person name="Bocca A.L."/>
            <person name="de Almeida S.R."/>
            <person name="Vasconcelos A.T."/>
            <person name="Felipe M.S."/>
        </authorList>
    </citation>
    <scope>NUCLEOTIDE SEQUENCE [LARGE SCALE GENOMIC DNA]</scope>
    <source>
        <strain evidence="9">KSF</strain>
    </source>
</reference>
<dbReference type="AlphaFoldDB" id="A0A1C1CS02"/>
<dbReference type="PANTHER" id="PTHR23501">
    <property type="entry name" value="MAJOR FACILITATOR SUPERFAMILY"/>
    <property type="match status" value="1"/>
</dbReference>
<feature type="transmembrane region" description="Helical" evidence="6">
    <location>
        <begin position="302"/>
        <end position="324"/>
    </location>
</feature>
<keyword evidence="4 6" id="KW-0472">Membrane</keyword>
<dbReference type="InterPro" id="IPR011701">
    <property type="entry name" value="MFS"/>
</dbReference>
<feature type="transmembrane region" description="Helical" evidence="6">
    <location>
        <begin position="497"/>
        <end position="518"/>
    </location>
</feature>
<dbReference type="VEuPathDB" id="FungiDB:CLCR_08188"/>
<dbReference type="Proteomes" id="UP000094526">
    <property type="component" value="Unassembled WGS sequence"/>
</dbReference>
<evidence type="ECO:0000256" key="2">
    <source>
        <dbReference type="ARBA" id="ARBA00022692"/>
    </source>
</evidence>
<proteinExistence type="predicted"/>
<dbReference type="FunFam" id="1.20.1250.20:FF:000196">
    <property type="entry name" value="MFS toxin efflux pump (AflT)"/>
    <property type="match status" value="1"/>
</dbReference>
<dbReference type="eggNOG" id="KOG0254">
    <property type="taxonomic scope" value="Eukaryota"/>
</dbReference>
<dbReference type="Gene3D" id="1.20.1720.10">
    <property type="entry name" value="Multidrug resistance protein D"/>
    <property type="match status" value="1"/>
</dbReference>
<feature type="transmembrane region" description="Helical" evidence="6">
    <location>
        <begin position="103"/>
        <end position="121"/>
    </location>
</feature>
<sequence>MAAENVAAPATVEEEKKTDEVGLSKEIVDDSGIAIVPSSASSSQQHFSVGCRERGPSSEWADEKLEEGEQEDTSPLGARVGELTEMGIETADSEDTTDYPGPLALAAILFGISLAAFTLSLDRNIITTATPEITARFHSYEDIGWYGSAYFLTSSAFQPLYGRIYGLFATRSTFMVSLVWFEVGSLLAALSPSSTILILGRAVQGVGSAGLLTGAFMVATQSVPMKHRPVLFSAVGMLYGVGAVCGPLLGGVFVSTIGWRWCFWINLPIGVVVFVTVFFCFENRSPPSNTSLQSFIQRVLRLDLIGNAIMLGGTTMLFLALQFSEQNHTWSSARCIGLLCGFGLTIIIFVAWMLYRGDDALIPPRIIRQRTVAASCGVGVMIYGALLIQVYYLPIWFQAVLGKSAITSGVNMIPYMIANAIFGLIAGIFVSKNGRFVIPAVVGCAIGTVGSGLLATLKPDSSTAQWAGFQILISAGLGMAIQQGFTAVQATLPPDQVSIGTAAVIASQSFGGAIFISIGNTLLQNHLLSKDQQDAIPGVNIRAIVELGATEFRNIVPEEDLPALINLYNDSLQAAFIAAVPLCGMAFLLSLCMDWKKIRPSS</sequence>
<evidence type="ECO:0000256" key="5">
    <source>
        <dbReference type="SAM" id="MobiDB-lite"/>
    </source>
</evidence>
<dbReference type="CDD" id="cd17502">
    <property type="entry name" value="MFS_Azr1_MDR_like"/>
    <property type="match status" value="1"/>
</dbReference>
<comment type="caution">
    <text evidence="8">The sequence shown here is derived from an EMBL/GenBank/DDBJ whole genome shotgun (WGS) entry which is preliminary data.</text>
</comment>
<evidence type="ECO:0000313" key="9">
    <source>
        <dbReference type="Proteomes" id="UP000094526"/>
    </source>
</evidence>
<feature type="transmembrane region" description="Helical" evidence="6">
    <location>
        <begin position="336"/>
        <end position="355"/>
    </location>
</feature>
<evidence type="ECO:0000256" key="3">
    <source>
        <dbReference type="ARBA" id="ARBA00022989"/>
    </source>
</evidence>
<dbReference type="SUPFAM" id="SSF103473">
    <property type="entry name" value="MFS general substrate transporter"/>
    <property type="match status" value="1"/>
</dbReference>
<feature type="region of interest" description="Disordered" evidence="5">
    <location>
        <begin position="1"/>
        <end position="23"/>
    </location>
</feature>
<dbReference type="GO" id="GO:0022857">
    <property type="term" value="F:transmembrane transporter activity"/>
    <property type="evidence" value="ECO:0007669"/>
    <property type="project" value="InterPro"/>
</dbReference>
<name>A0A1C1CS02_9EURO</name>
<dbReference type="GO" id="GO:0005886">
    <property type="term" value="C:plasma membrane"/>
    <property type="evidence" value="ECO:0007669"/>
    <property type="project" value="TreeGrafter"/>
</dbReference>